<dbReference type="SUPFAM" id="SSF57845">
    <property type="entry name" value="B-box zinc-binding domain"/>
    <property type="match status" value="1"/>
</dbReference>
<name>A0ABD0SJ48_LOXSC</name>
<keyword evidence="1" id="KW-0479">Metal-binding</keyword>
<dbReference type="Pfam" id="PF22586">
    <property type="entry name" value="ANCHR-like_BBOX"/>
    <property type="match status" value="1"/>
</dbReference>
<dbReference type="CDD" id="cd00065">
    <property type="entry name" value="FYVE_like_SF"/>
    <property type="match status" value="1"/>
</dbReference>
<keyword evidence="2 4" id="KW-0863">Zinc-finger</keyword>
<dbReference type="Gene3D" id="3.30.40.10">
    <property type="entry name" value="Zinc/RING finger domain, C3HC4 (zinc finger)"/>
    <property type="match status" value="1"/>
</dbReference>
<dbReference type="SUPFAM" id="SSF57903">
    <property type="entry name" value="FYVE/PHD zinc finger"/>
    <property type="match status" value="1"/>
</dbReference>
<evidence type="ECO:0000313" key="6">
    <source>
        <dbReference type="EMBL" id="KAL0819576.1"/>
    </source>
</evidence>
<evidence type="ECO:0000256" key="2">
    <source>
        <dbReference type="ARBA" id="ARBA00022771"/>
    </source>
</evidence>
<dbReference type="EMBL" id="JBEDNZ010000020">
    <property type="protein sequence ID" value="KAL0819576.1"/>
    <property type="molecule type" value="Genomic_DNA"/>
</dbReference>
<evidence type="ECO:0000256" key="3">
    <source>
        <dbReference type="ARBA" id="ARBA00022833"/>
    </source>
</evidence>
<dbReference type="InterPro" id="IPR011011">
    <property type="entry name" value="Znf_FYVE_PHD"/>
</dbReference>
<dbReference type="InterPro" id="IPR000306">
    <property type="entry name" value="Znf_FYVE"/>
</dbReference>
<dbReference type="InterPro" id="IPR017455">
    <property type="entry name" value="Znf_FYVE-rel"/>
</dbReference>
<comment type="caution">
    <text evidence="6">The sequence shown here is derived from an EMBL/GenBank/DDBJ whole genome shotgun (WGS) entry which is preliminary data.</text>
</comment>
<evidence type="ECO:0000313" key="7">
    <source>
        <dbReference type="Proteomes" id="UP001549921"/>
    </source>
</evidence>
<evidence type="ECO:0000256" key="1">
    <source>
        <dbReference type="ARBA" id="ARBA00022723"/>
    </source>
</evidence>
<organism evidence="6 7">
    <name type="scientific">Loxostege sticticalis</name>
    <name type="common">Beet webworm moth</name>
    <dbReference type="NCBI Taxonomy" id="481309"/>
    <lineage>
        <taxon>Eukaryota</taxon>
        <taxon>Metazoa</taxon>
        <taxon>Ecdysozoa</taxon>
        <taxon>Arthropoda</taxon>
        <taxon>Hexapoda</taxon>
        <taxon>Insecta</taxon>
        <taxon>Pterygota</taxon>
        <taxon>Neoptera</taxon>
        <taxon>Endopterygota</taxon>
        <taxon>Lepidoptera</taxon>
        <taxon>Glossata</taxon>
        <taxon>Ditrysia</taxon>
        <taxon>Pyraloidea</taxon>
        <taxon>Crambidae</taxon>
        <taxon>Pyraustinae</taxon>
        <taxon>Loxostege</taxon>
    </lineage>
</organism>
<reference evidence="6 7" key="1">
    <citation type="submission" date="2024-06" db="EMBL/GenBank/DDBJ databases">
        <title>A chromosome-level genome assembly of beet webworm, Loxostege sticticalis.</title>
        <authorList>
            <person name="Zhang Y."/>
        </authorList>
    </citation>
    <scope>NUCLEOTIDE SEQUENCE [LARGE SCALE GENOMIC DNA]</scope>
    <source>
        <strain evidence="6">AQ028</strain>
        <tissue evidence="6">Male pupae</tissue>
    </source>
</reference>
<evidence type="ECO:0000259" key="5">
    <source>
        <dbReference type="PROSITE" id="PS50178"/>
    </source>
</evidence>
<proteinExistence type="predicted"/>
<dbReference type="AlphaFoldDB" id="A0ABD0SJ48"/>
<protein>
    <recommendedName>
        <fullName evidence="5">FYVE-type domain-containing protein</fullName>
    </recommendedName>
</protein>
<dbReference type="PANTHER" id="PTHR46603">
    <property type="entry name" value="ABSCISSION/NOCUT CHECKPOINT REGULATOR"/>
    <property type="match status" value="1"/>
</dbReference>
<dbReference type="PROSITE" id="PS50178">
    <property type="entry name" value="ZF_FYVE"/>
    <property type="match status" value="1"/>
</dbReference>
<dbReference type="PANTHER" id="PTHR46603:SF1">
    <property type="entry name" value="ABSCISSION_NOCUT CHECKPOINT REGULATOR"/>
    <property type="match status" value="1"/>
</dbReference>
<dbReference type="Proteomes" id="UP001549921">
    <property type="component" value="Unassembled WGS sequence"/>
</dbReference>
<dbReference type="InterPro" id="IPR013083">
    <property type="entry name" value="Znf_RING/FYVE/PHD"/>
</dbReference>
<evidence type="ECO:0000256" key="4">
    <source>
        <dbReference type="PROSITE-ProRule" id="PRU00091"/>
    </source>
</evidence>
<gene>
    <name evidence="6" type="ORF">ABMA28_007667</name>
</gene>
<sequence length="308" mass="34837">MACNSCAKPFTLFRKEKGCPGCGFSYCSKCLDNKIFLQKLSADAKVCGKCKNSKGMDNKKKIDPPDSYYKRIGLTSNKSDNSVHNVEQSNDLEKEIQQRLQRLKEERNNVPQGSTDEEILKRLQSIKGNQPTASDAELQARLANLKGIPVIAGHNKTVLMTPDLRTEQEQADDLMKQFLENAQIDHKYREGFNKQIDDIESRIQKLKGNASVPTTSNTGTADETVDSDDEETILKKIIEKVKVESSLQDDELPSSTNDELPFCEICNEDARMRCLGCRYLFCKRCFLEHKDDDDGCNKYEPYEPPKSS</sequence>
<accession>A0ABD0SJ48</accession>
<keyword evidence="3" id="KW-0862">Zinc</keyword>
<feature type="domain" description="FYVE-type" evidence="5">
    <location>
        <begin position="1"/>
        <end position="55"/>
    </location>
</feature>
<dbReference type="GO" id="GO:0008270">
    <property type="term" value="F:zinc ion binding"/>
    <property type="evidence" value="ECO:0007669"/>
    <property type="project" value="UniProtKB-KW"/>
</dbReference>
<dbReference type="Pfam" id="PF01363">
    <property type="entry name" value="FYVE"/>
    <property type="match status" value="1"/>
</dbReference>